<evidence type="ECO:0000256" key="8">
    <source>
        <dbReference type="ARBA" id="ARBA00022801"/>
    </source>
</evidence>
<dbReference type="PANTHER" id="PTHR11533">
    <property type="entry name" value="PROTEASE M1 ZINC METALLOPROTEASE"/>
    <property type="match status" value="1"/>
</dbReference>
<comment type="similarity">
    <text evidence="3">Belongs to the peptidase M1 family.</text>
</comment>
<evidence type="ECO:0000256" key="7">
    <source>
        <dbReference type="ARBA" id="ARBA00022723"/>
    </source>
</evidence>
<reference evidence="15 16" key="1">
    <citation type="submission" date="2021-06" db="EMBL/GenBank/DDBJ databases">
        <title>Actinoplanes lichenicola sp. nov., and Actinoplanes ovalisporus sp. nov., isolated from lichen in Thailand.</title>
        <authorList>
            <person name="Saeng-In P."/>
            <person name="Kanchanasin P."/>
            <person name="Yuki M."/>
            <person name="Kudo T."/>
            <person name="Ohkuma M."/>
            <person name="Phongsopitanun W."/>
            <person name="Tanasupawat S."/>
        </authorList>
    </citation>
    <scope>NUCLEOTIDE SEQUENCE [LARGE SCALE GENOMIC DNA]</scope>
    <source>
        <strain evidence="15 16">NBRC 110975</strain>
    </source>
</reference>
<dbReference type="EMBL" id="JAHKKG010000012">
    <property type="protein sequence ID" value="MBU2668725.1"/>
    <property type="molecule type" value="Genomic_DNA"/>
</dbReference>
<dbReference type="PROSITE" id="PS51257">
    <property type="entry name" value="PROKAR_LIPOPROTEIN"/>
    <property type="match status" value="1"/>
</dbReference>
<evidence type="ECO:0000256" key="5">
    <source>
        <dbReference type="ARBA" id="ARBA00015611"/>
    </source>
</evidence>
<sequence length="473" mass="50188">MKRAGIAGSLCVVLAIAGCSTDEEPAPAPSPSSAPVFAPGAEGIGDPYFPKYGNGGYDVAGYDLKVRYDPASDQLTGTATITATATQDLSRFNLDLSKLSARNVTVDGVRASSSASGAELTITPATGLTKGRAFTTVIEYGGVPGQIGTAVLGEGGWLASPDGAIALGQPESASTWFPVNDHPLDKATFKLAITVPEGVEAISNGVPGQHTTTGGWTTWNWSESAPMASYLSMVVIGQYRVTTSTHDGKPMVLAVAESLPANGPAAQSLAKTGEITDFLATKFGPYPFDANGGVAVDDRRIGYALETQSRPVYGPAFFGNGANESVIAHELAHQWFGDSVALEKWQDIWLNEGFATYAEWLWSDHEGTSTLQQSFDDVYDNYPWDQPGEAGDPGANRIFGNAVYQRGGMTVYALQRTIGDAAFDQLLKRWTSEHKDGNASTDDLIAMAEQISGKQLDEFFKSWLFTEGKPAKP</sequence>
<keyword evidence="8" id="KW-0378">Hydrolase</keyword>
<evidence type="ECO:0000256" key="4">
    <source>
        <dbReference type="ARBA" id="ARBA00012564"/>
    </source>
</evidence>
<evidence type="ECO:0000256" key="11">
    <source>
        <dbReference type="ARBA" id="ARBA00029811"/>
    </source>
</evidence>
<dbReference type="Gene3D" id="2.60.40.1730">
    <property type="entry name" value="tricorn interacting facor f3 domain"/>
    <property type="match status" value="1"/>
</dbReference>
<dbReference type="Pfam" id="PF17900">
    <property type="entry name" value="Peptidase_M1_N"/>
    <property type="match status" value="1"/>
</dbReference>
<accession>A0ABS5YZ54</accession>
<protein>
    <recommendedName>
        <fullName evidence="5">Aminopeptidase N</fullName>
        <ecNumber evidence="4">3.4.11.2</ecNumber>
    </recommendedName>
    <alternativeName>
        <fullName evidence="11">Alanine aminopeptidase</fullName>
    </alternativeName>
    <alternativeName>
        <fullName evidence="12">Lysyl aminopeptidase</fullName>
    </alternativeName>
</protein>
<evidence type="ECO:0000256" key="3">
    <source>
        <dbReference type="ARBA" id="ARBA00010136"/>
    </source>
</evidence>
<evidence type="ECO:0000313" key="15">
    <source>
        <dbReference type="EMBL" id="MBU2668725.1"/>
    </source>
</evidence>
<dbReference type="InterPro" id="IPR027268">
    <property type="entry name" value="Peptidase_M4/M1_CTD_sf"/>
</dbReference>
<gene>
    <name evidence="15" type="ORF">KOI35_34970</name>
</gene>
<feature type="domain" description="Peptidase M1 membrane alanine aminopeptidase" evidence="13">
    <location>
        <begin position="322"/>
        <end position="463"/>
    </location>
</feature>
<evidence type="ECO:0000256" key="12">
    <source>
        <dbReference type="ARBA" id="ARBA00031533"/>
    </source>
</evidence>
<evidence type="ECO:0000256" key="2">
    <source>
        <dbReference type="ARBA" id="ARBA00001947"/>
    </source>
</evidence>
<feature type="domain" description="Aminopeptidase N-like N-terminal" evidence="14">
    <location>
        <begin position="62"/>
        <end position="231"/>
    </location>
</feature>
<comment type="catalytic activity">
    <reaction evidence="1">
        <text>Release of an N-terminal amino acid, Xaa-|-Yaa- from a peptide, amide or arylamide. Xaa is preferably Ala, but may be most amino acids including Pro (slow action). When a terminal hydrophobic residue is followed by a prolyl residue, the two may be released as an intact Xaa-Pro dipeptide.</text>
        <dbReference type="EC" id="3.4.11.2"/>
    </reaction>
</comment>
<dbReference type="InterPro" id="IPR001930">
    <property type="entry name" value="Peptidase_M1"/>
</dbReference>
<keyword evidence="6" id="KW-0645">Protease</keyword>
<evidence type="ECO:0000256" key="9">
    <source>
        <dbReference type="ARBA" id="ARBA00022833"/>
    </source>
</evidence>
<evidence type="ECO:0000256" key="6">
    <source>
        <dbReference type="ARBA" id="ARBA00022670"/>
    </source>
</evidence>
<organism evidence="15 16">
    <name type="scientific">Paractinoplanes bogorensis</name>
    <dbReference type="NCBI Taxonomy" id="1610840"/>
    <lineage>
        <taxon>Bacteria</taxon>
        <taxon>Bacillati</taxon>
        <taxon>Actinomycetota</taxon>
        <taxon>Actinomycetes</taxon>
        <taxon>Micromonosporales</taxon>
        <taxon>Micromonosporaceae</taxon>
        <taxon>Paractinoplanes</taxon>
    </lineage>
</organism>
<name>A0ABS5YZ54_9ACTN</name>
<evidence type="ECO:0000256" key="1">
    <source>
        <dbReference type="ARBA" id="ARBA00000098"/>
    </source>
</evidence>
<dbReference type="SUPFAM" id="SSF63737">
    <property type="entry name" value="Leukotriene A4 hydrolase N-terminal domain"/>
    <property type="match status" value="1"/>
</dbReference>
<keyword evidence="7" id="KW-0479">Metal-binding</keyword>
<dbReference type="Gene3D" id="1.10.390.10">
    <property type="entry name" value="Neutral Protease Domain 2"/>
    <property type="match status" value="1"/>
</dbReference>
<comment type="caution">
    <text evidence="15">The sequence shown here is derived from an EMBL/GenBank/DDBJ whole genome shotgun (WGS) entry which is preliminary data.</text>
</comment>
<dbReference type="Proteomes" id="UP001519654">
    <property type="component" value="Unassembled WGS sequence"/>
</dbReference>
<keyword evidence="9" id="KW-0862">Zinc</keyword>
<dbReference type="InterPro" id="IPR045357">
    <property type="entry name" value="Aminopeptidase_N-like_N"/>
</dbReference>
<dbReference type="PANTHER" id="PTHR11533:SF297">
    <property type="entry name" value="AMINOPEPTIDASE N"/>
    <property type="match status" value="1"/>
</dbReference>
<evidence type="ECO:0000259" key="14">
    <source>
        <dbReference type="Pfam" id="PF17900"/>
    </source>
</evidence>
<dbReference type="RefSeq" id="WP_215792960.1">
    <property type="nucleotide sequence ID" value="NZ_JAHKKG010000012.1"/>
</dbReference>
<dbReference type="EC" id="3.4.11.2" evidence="4"/>
<keyword evidence="10" id="KW-0482">Metalloprotease</keyword>
<dbReference type="CDD" id="cd09603">
    <property type="entry name" value="M1_APN_like"/>
    <property type="match status" value="1"/>
</dbReference>
<evidence type="ECO:0000313" key="16">
    <source>
        <dbReference type="Proteomes" id="UP001519654"/>
    </source>
</evidence>
<dbReference type="InterPro" id="IPR050344">
    <property type="entry name" value="Peptidase_M1_aminopeptidases"/>
</dbReference>
<dbReference type="SUPFAM" id="SSF55486">
    <property type="entry name" value="Metalloproteases ('zincins'), catalytic domain"/>
    <property type="match status" value="1"/>
</dbReference>
<dbReference type="Pfam" id="PF01433">
    <property type="entry name" value="Peptidase_M1"/>
    <property type="match status" value="1"/>
</dbReference>
<dbReference type="InterPro" id="IPR042097">
    <property type="entry name" value="Aminopeptidase_N-like_N_sf"/>
</dbReference>
<evidence type="ECO:0000256" key="10">
    <source>
        <dbReference type="ARBA" id="ARBA00023049"/>
    </source>
</evidence>
<proteinExistence type="inferred from homology"/>
<dbReference type="PRINTS" id="PR00756">
    <property type="entry name" value="ALADIPTASE"/>
</dbReference>
<comment type="cofactor">
    <cofactor evidence="2">
        <name>Zn(2+)</name>
        <dbReference type="ChEBI" id="CHEBI:29105"/>
    </cofactor>
</comment>
<keyword evidence="16" id="KW-1185">Reference proteome</keyword>
<evidence type="ECO:0000259" key="13">
    <source>
        <dbReference type="Pfam" id="PF01433"/>
    </source>
</evidence>
<dbReference type="InterPro" id="IPR014782">
    <property type="entry name" value="Peptidase_M1_dom"/>
</dbReference>